<dbReference type="GO" id="GO:1902201">
    <property type="term" value="P:negative regulation of bacterial-type flagellum-dependent cell motility"/>
    <property type="evidence" value="ECO:0007669"/>
    <property type="project" value="TreeGrafter"/>
</dbReference>
<dbReference type="EC" id="2.7.7.65" evidence="1"/>
<dbReference type="InterPro" id="IPR000014">
    <property type="entry name" value="PAS"/>
</dbReference>
<dbReference type="NCBIfam" id="TIGR00254">
    <property type="entry name" value="GGDEF"/>
    <property type="match status" value="1"/>
</dbReference>
<dbReference type="RefSeq" id="WP_149425656.1">
    <property type="nucleotide sequence ID" value="NZ_CP022579.1"/>
</dbReference>
<dbReference type="Pfam" id="PF00989">
    <property type="entry name" value="PAS"/>
    <property type="match status" value="1"/>
</dbReference>
<keyword evidence="7" id="KW-1185">Reference proteome</keyword>
<dbReference type="GO" id="GO:0043709">
    <property type="term" value="P:cell adhesion involved in single-species biofilm formation"/>
    <property type="evidence" value="ECO:0007669"/>
    <property type="project" value="TreeGrafter"/>
</dbReference>
<dbReference type="PANTHER" id="PTHR45138">
    <property type="entry name" value="REGULATORY COMPONENTS OF SENSORY TRANSDUCTION SYSTEM"/>
    <property type="match status" value="1"/>
</dbReference>
<dbReference type="PROSITE" id="PS50112">
    <property type="entry name" value="PAS"/>
    <property type="match status" value="1"/>
</dbReference>
<reference evidence="6 7" key="1">
    <citation type="submission" date="2017-07" db="EMBL/GenBank/DDBJ databases">
        <title>Complete genome sequence of Oryzomicrobium terrae TPP412.</title>
        <authorList>
            <person name="Chiu L.-W."/>
            <person name="Lo K.-J."/>
            <person name="Tsai Y.-M."/>
            <person name="Lin S.-S."/>
            <person name="Kuo C.-H."/>
            <person name="Liu C.-T."/>
        </authorList>
    </citation>
    <scope>NUCLEOTIDE SEQUENCE [LARGE SCALE GENOMIC DNA]</scope>
    <source>
        <strain evidence="6 7">TPP412</strain>
    </source>
</reference>
<feature type="coiled-coil region" evidence="3">
    <location>
        <begin position="281"/>
        <end position="308"/>
    </location>
</feature>
<dbReference type="SMART" id="SM00267">
    <property type="entry name" value="GGDEF"/>
    <property type="match status" value="1"/>
</dbReference>
<feature type="domain" description="GGDEF" evidence="5">
    <location>
        <begin position="336"/>
        <end position="469"/>
    </location>
</feature>
<sequence length="486" mass="55054">MLTDLLDLAPEHGRPGDSADIDTADARARALLEVFPVPVTVSRLSDGALFYCNRRAEDLLEIRGLDLHNLASTSFYAHQEERAEMIQELLLAGQVTDKDLRFRSRSGREFWAHLSAQRCRFGDEEAIIVSFHDVHQQRIVAEATRSREAFLRSLFDALPIAVIQTDQQGRIEFINHACQALFGLSLHEFRRRDWWRTLFPDKDYRTFASEHLTRLTNQARKRRNQVGNGANGSSDRMELKAVCYHPRREERDLEFVYVDMGSHGLWTLVDITEQNSAERSLLAANLDLQQQLAENQRLQAQLREQAVRDPLTGLFNRRYLDEILDGELARARRQGYPVTVVMLDIDHFKRLNDTYGHQAGDEVIRRLGGTLRRNSRTGDLLCRYGGEEFILVLPNMGLDDAQTRCEELRRSFASEPVLFGEHLLSATLSGGIALFPGHGTTRDELIQAADAALYAAKAAGRNRLRLAEALPAIPLEPSTTAVPQQC</sequence>
<feature type="domain" description="PAS" evidence="4">
    <location>
        <begin position="147"/>
        <end position="219"/>
    </location>
</feature>
<dbReference type="InterPro" id="IPR000160">
    <property type="entry name" value="GGDEF_dom"/>
</dbReference>
<keyword evidence="3" id="KW-0175">Coiled coil</keyword>
<dbReference type="InterPro" id="IPR035965">
    <property type="entry name" value="PAS-like_dom_sf"/>
</dbReference>
<protein>
    <recommendedName>
        <fullName evidence="1">diguanylate cyclase</fullName>
        <ecNumber evidence="1">2.7.7.65</ecNumber>
    </recommendedName>
</protein>
<evidence type="ECO:0000259" key="5">
    <source>
        <dbReference type="PROSITE" id="PS50887"/>
    </source>
</evidence>
<evidence type="ECO:0000256" key="2">
    <source>
        <dbReference type="ARBA" id="ARBA00034247"/>
    </source>
</evidence>
<name>A0A5C1E8Z8_9RHOO</name>
<dbReference type="SMART" id="SM00091">
    <property type="entry name" value="PAS"/>
    <property type="match status" value="2"/>
</dbReference>
<proteinExistence type="predicted"/>
<dbReference type="Gene3D" id="3.30.70.270">
    <property type="match status" value="1"/>
</dbReference>
<dbReference type="AlphaFoldDB" id="A0A5C1E8Z8"/>
<dbReference type="KEGG" id="otr:OTERR_19560"/>
<organism evidence="6 7">
    <name type="scientific">Oryzomicrobium terrae</name>
    <dbReference type="NCBI Taxonomy" id="1735038"/>
    <lineage>
        <taxon>Bacteria</taxon>
        <taxon>Pseudomonadati</taxon>
        <taxon>Pseudomonadota</taxon>
        <taxon>Betaproteobacteria</taxon>
        <taxon>Rhodocyclales</taxon>
        <taxon>Rhodocyclaceae</taxon>
        <taxon>Oryzomicrobium</taxon>
    </lineage>
</organism>
<dbReference type="GO" id="GO:0052621">
    <property type="term" value="F:diguanylate cyclase activity"/>
    <property type="evidence" value="ECO:0007669"/>
    <property type="project" value="UniProtKB-EC"/>
</dbReference>
<dbReference type="SUPFAM" id="SSF55785">
    <property type="entry name" value="PYP-like sensor domain (PAS domain)"/>
    <property type="match status" value="2"/>
</dbReference>
<dbReference type="EMBL" id="CP022579">
    <property type="protein sequence ID" value="QEL65432.1"/>
    <property type="molecule type" value="Genomic_DNA"/>
</dbReference>
<evidence type="ECO:0000256" key="3">
    <source>
        <dbReference type="SAM" id="Coils"/>
    </source>
</evidence>
<dbReference type="NCBIfam" id="TIGR00229">
    <property type="entry name" value="sensory_box"/>
    <property type="match status" value="2"/>
</dbReference>
<evidence type="ECO:0000256" key="1">
    <source>
        <dbReference type="ARBA" id="ARBA00012528"/>
    </source>
</evidence>
<dbReference type="FunFam" id="3.30.70.270:FF:000001">
    <property type="entry name" value="Diguanylate cyclase domain protein"/>
    <property type="match status" value="1"/>
</dbReference>
<dbReference type="InterPro" id="IPR043128">
    <property type="entry name" value="Rev_trsase/Diguanyl_cyclase"/>
</dbReference>
<evidence type="ECO:0000259" key="4">
    <source>
        <dbReference type="PROSITE" id="PS50112"/>
    </source>
</evidence>
<evidence type="ECO:0000313" key="6">
    <source>
        <dbReference type="EMBL" id="QEL65432.1"/>
    </source>
</evidence>
<dbReference type="Pfam" id="PF00990">
    <property type="entry name" value="GGDEF"/>
    <property type="match status" value="1"/>
</dbReference>
<dbReference type="InterPro" id="IPR029787">
    <property type="entry name" value="Nucleotide_cyclase"/>
</dbReference>
<dbReference type="CDD" id="cd01949">
    <property type="entry name" value="GGDEF"/>
    <property type="match status" value="1"/>
</dbReference>
<comment type="catalytic activity">
    <reaction evidence="2">
        <text>2 GTP = 3',3'-c-di-GMP + 2 diphosphate</text>
        <dbReference type="Rhea" id="RHEA:24898"/>
        <dbReference type="ChEBI" id="CHEBI:33019"/>
        <dbReference type="ChEBI" id="CHEBI:37565"/>
        <dbReference type="ChEBI" id="CHEBI:58805"/>
        <dbReference type="EC" id="2.7.7.65"/>
    </reaction>
</comment>
<gene>
    <name evidence="6" type="ORF">OTERR_19560</name>
</gene>
<dbReference type="InterPro" id="IPR013767">
    <property type="entry name" value="PAS_fold"/>
</dbReference>
<evidence type="ECO:0000313" key="7">
    <source>
        <dbReference type="Proteomes" id="UP000323671"/>
    </source>
</evidence>
<dbReference type="GO" id="GO:0005886">
    <property type="term" value="C:plasma membrane"/>
    <property type="evidence" value="ECO:0007669"/>
    <property type="project" value="TreeGrafter"/>
</dbReference>
<dbReference type="PANTHER" id="PTHR45138:SF9">
    <property type="entry name" value="DIGUANYLATE CYCLASE DGCM-RELATED"/>
    <property type="match status" value="1"/>
</dbReference>
<dbReference type="PROSITE" id="PS50887">
    <property type="entry name" value="GGDEF"/>
    <property type="match status" value="1"/>
</dbReference>
<dbReference type="Proteomes" id="UP000323671">
    <property type="component" value="Chromosome"/>
</dbReference>
<dbReference type="InterPro" id="IPR050469">
    <property type="entry name" value="Diguanylate_Cyclase"/>
</dbReference>
<accession>A0A5C1E8Z8</accession>
<dbReference type="Pfam" id="PF13188">
    <property type="entry name" value="PAS_8"/>
    <property type="match status" value="1"/>
</dbReference>
<dbReference type="CDD" id="cd00130">
    <property type="entry name" value="PAS"/>
    <property type="match status" value="2"/>
</dbReference>
<dbReference type="SUPFAM" id="SSF55073">
    <property type="entry name" value="Nucleotide cyclase"/>
    <property type="match status" value="1"/>
</dbReference>
<dbReference type="Gene3D" id="3.30.450.20">
    <property type="entry name" value="PAS domain"/>
    <property type="match status" value="2"/>
</dbReference>